<keyword evidence="3" id="KW-1185">Reference proteome</keyword>
<protein>
    <submittedName>
        <fullName evidence="2">Uncharacterized protein</fullName>
    </submittedName>
</protein>
<reference evidence="2 3" key="1">
    <citation type="submission" date="2019-02" db="EMBL/GenBank/DDBJ databases">
        <title>Deep-cultivation of Planctomycetes and their phenomic and genomic characterization uncovers novel biology.</title>
        <authorList>
            <person name="Wiegand S."/>
            <person name="Jogler M."/>
            <person name="Boedeker C."/>
            <person name="Pinto D."/>
            <person name="Vollmers J."/>
            <person name="Rivas-Marin E."/>
            <person name="Kohn T."/>
            <person name="Peeters S.H."/>
            <person name="Heuer A."/>
            <person name="Rast P."/>
            <person name="Oberbeckmann S."/>
            <person name="Bunk B."/>
            <person name="Jeske O."/>
            <person name="Meyerdierks A."/>
            <person name="Storesund J.E."/>
            <person name="Kallscheuer N."/>
            <person name="Luecker S."/>
            <person name="Lage O.M."/>
            <person name="Pohl T."/>
            <person name="Merkel B.J."/>
            <person name="Hornburger P."/>
            <person name="Mueller R.-W."/>
            <person name="Bruemmer F."/>
            <person name="Labrenz M."/>
            <person name="Spormann A.M."/>
            <person name="Op Den Camp H."/>
            <person name="Overmann J."/>
            <person name="Amann R."/>
            <person name="Jetten M.S.M."/>
            <person name="Mascher T."/>
            <person name="Medema M.H."/>
            <person name="Devos D.P."/>
            <person name="Kaster A.-K."/>
            <person name="Ovreas L."/>
            <person name="Rohde M."/>
            <person name="Galperin M.Y."/>
            <person name="Jogler C."/>
        </authorList>
    </citation>
    <scope>NUCLEOTIDE SEQUENCE [LARGE SCALE GENOMIC DNA]</scope>
    <source>
        <strain evidence="2 3">Pla100</strain>
    </source>
</reference>
<organism evidence="2 3">
    <name type="scientific">Neorhodopirellula pilleata</name>
    <dbReference type="NCBI Taxonomy" id="2714738"/>
    <lineage>
        <taxon>Bacteria</taxon>
        <taxon>Pseudomonadati</taxon>
        <taxon>Planctomycetota</taxon>
        <taxon>Planctomycetia</taxon>
        <taxon>Pirellulales</taxon>
        <taxon>Pirellulaceae</taxon>
        <taxon>Neorhodopirellula</taxon>
    </lineage>
</organism>
<feature type="region of interest" description="Disordered" evidence="1">
    <location>
        <begin position="132"/>
        <end position="187"/>
    </location>
</feature>
<gene>
    <name evidence="2" type="ORF">Pla100_00970</name>
</gene>
<accession>A0A5C6AVE7</accession>
<comment type="caution">
    <text evidence="2">The sequence shown here is derived from an EMBL/GenBank/DDBJ whole genome shotgun (WGS) entry which is preliminary data.</text>
</comment>
<feature type="compositionally biased region" description="Polar residues" evidence="1">
    <location>
        <begin position="132"/>
        <end position="149"/>
    </location>
</feature>
<dbReference type="OrthoDB" id="245932at2"/>
<evidence type="ECO:0000313" key="3">
    <source>
        <dbReference type="Proteomes" id="UP000316213"/>
    </source>
</evidence>
<evidence type="ECO:0000313" key="2">
    <source>
        <dbReference type="EMBL" id="TWU03179.1"/>
    </source>
</evidence>
<name>A0A5C6AVE7_9BACT</name>
<dbReference type="Proteomes" id="UP000316213">
    <property type="component" value="Unassembled WGS sequence"/>
</dbReference>
<dbReference type="RefSeq" id="WP_146575753.1">
    <property type="nucleotide sequence ID" value="NZ_SJPM01000001.1"/>
</dbReference>
<evidence type="ECO:0000256" key="1">
    <source>
        <dbReference type="SAM" id="MobiDB-lite"/>
    </source>
</evidence>
<dbReference type="AlphaFoldDB" id="A0A5C6AVE7"/>
<proteinExistence type="predicted"/>
<sequence>MIAATNTDTIHRRTLLVIVAVLMLTAIGLSSANADKLDPTHVPADAQWLIHVDYESLSDSAMWNKLREEKPSITQAVQGWMKKRYGIDPPKDLKSLTMFSLDYRQYTGSVIVEADYKADKIETRLRKAMNHRTTPWQDHTLHTVTLSKQKPSDDGPSGDQEMTVVLVDEDTKAKPAGSIGKVPRTKF</sequence>
<dbReference type="EMBL" id="SJPM01000001">
    <property type="protein sequence ID" value="TWU03179.1"/>
    <property type="molecule type" value="Genomic_DNA"/>
</dbReference>